<evidence type="ECO:0000313" key="3">
    <source>
        <dbReference type="Proteomes" id="UP000008493"/>
    </source>
</evidence>
<name>K5W3P1_AGABU</name>
<dbReference type="GO" id="GO:0019825">
    <property type="term" value="F:oxygen binding"/>
    <property type="evidence" value="ECO:0007669"/>
    <property type="project" value="InterPro"/>
</dbReference>
<dbReference type="OrthoDB" id="10027058at2759"/>
<sequence>MRTITPESLETLSSRVSYTRDFVNFTADDAAALHAAKPYLGPLVPAVVDAVYVKLFEFTITAQSFVPRQTGFTGDAPVSLDDLNLDHPQIKFRKDFLAGYLVKVVSLDYDNPKSWEYFDKVAIMHTGTEPGFKHRVNKPALRVEYTHLGLLLGFVEDILLTAVLEHAELDPKTKVAVVKAVNKVGDFFVVMLDLLTRSPQILWLQNGRKTARNAKNTRPLIALIILLLLRSF</sequence>
<dbReference type="Pfam" id="PF11563">
    <property type="entry name" value="Protoglobin"/>
    <property type="match status" value="1"/>
</dbReference>
<dbReference type="eggNOG" id="ENOG502S0AP">
    <property type="taxonomic scope" value="Eukaryota"/>
</dbReference>
<feature type="non-terminal residue" evidence="2">
    <location>
        <position position="232"/>
    </location>
</feature>
<dbReference type="PANTHER" id="PTHR42071">
    <property type="entry name" value="PROTOGLOBIN DOMAIN-CONTAINING PROTEIN"/>
    <property type="match status" value="1"/>
</dbReference>
<evidence type="ECO:0000259" key="1">
    <source>
        <dbReference type="Pfam" id="PF11563"/>
    </source>
</evidence>
<organism evidence="2 3">
    <name type="scientific">Agaricus bisporus var. burnettii (strain JB137-S8 / ATCC MYA-4627 / FGSC 10392)</name>
    <name type="common">White button mushroom</name>
    <dbReference type="NCBI Taxonomy" id="597362"/>
    <lineage>
        <taxon>Eukaryota</taxon>
        <taxon>Fungi</taxon>
        <taxon>Dikarya</taxon>
        <taxon>Basidiomycota</taxon>
        <taxon>Agaricomycotina</taxon>
        <taxon>Agaricomycetes</taxon>
        <taxon>Agaricomycetidae</taxon>
        <taxon>Agaricales</taxon>
        <taxon>Agaricineae</taxon>
        <taxon>Agaricaceae</taxon>
        <taxon>Agaricus</taxon>
    </lineage>
</organism>
<gene>
    <name evidence="2" type="ORF">AGABI1DRAFT_118608</name>
</gene>
<dbReference type="GeneID" id="18825467"/>
<dbReference type="PANTHER" id="PTHR42071:SF1">
    <property type="entry name" value="GLOBIN-SENSOR DOMAIN-CONTAINING PROTEIN"/>
    <property type="match status" value="1"/>
</dbReference>
<reference evidence="3" key="1">
    <citation type="journal article" date="2012" name="Proc. Natl. Acad. Sci. U.S.A.">
        <title>Genome sequence of the button mushroom Agaricus bisporus reveals mechanisms governing adaptation to a humic-rich ecological niche.</title>
        <authorList>
            <person name="Morin E."/>
            <person name="Kohler A."/>
            <person name="Baker A.R."/>
            <person name="Foulongne-Oriol M."/>
            <person name="Lombard V."/>
            <person name="Nagy L.G."/>
            <person name="Ohm R.A."/>
            <person name="Patyshakuliyeva A."/>
            <person name="Brun A."/>
            <person name="Aerts A.L."/>
            <person name="Bailey A.M."/>
            <person name="Billette C."/>
            <person name="Coutinho P.M."/>
            <person name="Deakin G."/>
            <person name="Doddapaneni H."/>
            <person name="Floudas D."/>
            <person name="Grimwood J."/>
            <person name="Hilden K."/>
            <person name="Kuees U."/>
            <person name="LaButti K.M."/>
            <person name="Lapidus A."/>
            <person name="Lindquist E.A."/>
            <person name="Lucas S.M."/>
            <person name="Murat C."/>
            <person name="Riley R.W."/>
            <person name="Salamov A.A."/>
            <person name="Schmutz J."/>
            <person name="Subramanian V."/>
            <person name="Woesten H.A.B."/>
            <person name="Xu J."/>
            <person name="Eastwood D.C."/>
            <person name="Foster G.D."/>
            <person name="Sonnenberg A.S."/>
            <person name="Cullen D."/>
            <person name="de Vries R.P."/>
            <person name="Lundell T."/>
            <person name="Hibbett D.S."/>
            <person name="Henrissat B."/>
            <person name="Burton K.S."/>
            <person name="Kerrigan R.W."/>
            <person name="Challen M.P."/>
            <person name="Grigoriev I.V."/>
            <person name="Martin F."/>
        </authorList>
    </citation>
    <scope>NUCLEOTIDE SEQUENCE [LARGE SCALE GENOMIC DNA]</scope>
    <source>
        <strain evidence="3">JB137-S8 / ATCC MYA-4627 / FGSC 10392</strain>
    </source>
</reference>
<dbReference type="AlphaFoldDB" id="K5W3P1"/>
<dbReference type="Gene3D" id="1.10.490.10">
    <property type="entry name" value="Globins"/>
    <property type="match status" value="1"/>
</dbReference>
<dbReference type="InterPro" id="IPR012292">
    <property type="entry name" value="Globin/Proto"/>
</dbReference>
<dbReference type="InterPro" id="IPR044398">
    <property type="entry name" value="Globin-sensor_dom"/>
</dbReference>
<dbReference type="RefSeq" id="XP_007327343.1">
    <property type="nucleotide sequence ID" value="XM_007327281.1"/>
</dbReference>
<protein>
    <recommendedName>
        <fullName evidence="1">Globin-sensor domain-containing protein</fullName>
    </recommendedName>
</protein>
<accession>K5W3P1</accession>
<proteinExistence type="predicted"/>
<dbReference type="InParanoid" id="K5W3P1"/>
<dbReference type="KEGG" id="abp:AGABI1DRAFT118608"/>
<dbReference type="Proteomes" id="UP000008493">
    <property type="component" value="Unassembled WGS sequence"/>
</dbReference>
<evidence type="ECO:0000313" key="2">
    <source>
        <dbReference type="EMBL" id="EKM81414.1"/>
    </source>
</evidence>
<dbReference type="HOGENOM" id="CLU_063074_1_1_1"/>
<dbReference type="EMBL" id="JH971387">
    <property type="protein sequence ID" value="EKM81414.1"/>
    <property type="molecule type" value="Genomic_DNA"/>
</dbReference>
<dbReference type="OMA" id="RVEVMHM"/>
<feature type="domain" description="Globin-sensor" evidence="1">
    <location>
        <begin position="13"/>
        <end position="184"/>
    </location>
</feature>
<dbReference type="GO" id="GO:0020037">
    <property type="term" value="F:heme binding"/>
    <property type="evidence" value="ECO:0007669"/>
    <property type="project" value="InterPro"/>
</dbReference>
<keyword evidence="3" id="KW-1185">Reference proteome</keyword>